<comment type="caution">
    <text evidence="6">The sequence shown here is derived from an EMBL/GenBank/DDBJ whole genome shotgun (WGS) entry which is preliminary data.</text>
</comment>
<feature type="region of interest" description="Disordered" evidence="4">
    <location>
        <begin position="258"/>
        <end position="282"/>
    </location>
</feature>
<gene>
    <name evidence="6" type="ORF">P3W85_24380</name>
</gene>
<keyword evidence="3" id="KW-0378">Hydrolase</keyword>
<name>A0ABT6ATZ3_9BURK</name>
<keyword evidence="2" id="KW-0540">Nuclease</keyword>
<evidence type="ECO:0000256" key="1">
    <source>
        <dbReference type="ARBA" id="ARBA00001946"/>
    </source>
</evidence>
<comment type="cofactor">
    <cofactor evidence="1">
        <name>Mg(2+)</name>
        <dbReference type="ChEBI" id="CHEBI:18420"/>
    </cofactor>
</comment>
<protein>
    <submittedName>
        <fullName evidence="6">VRR-NUC domain-containing protein</fullName>
    </submittedName>
</protein>
<proteinExistence type="predicted"/>
<feature type="domain" description="VRR-NUC" evidence="5">
    <location>
        <begin position="196"/>
        <end position="252"/>
    </location>
</feature>
<evidence type="ECO:0000313" key="7">
    <source>
        <dbReference type="Proteomes" id="UP001216674"/>
    </source>
</evidence>
<evidence type="ECO:0000313" key="6">
    <source>
        <dbReference type="EMBL" id="MDF3836065.1"/>
    </source>
</evidence>
<sequence length="282" mass="31709">MPLPAAAAAALLWGYRAYRVYQAVETAATIAEGVEFTAHLAERREQIKKVLKSVIESFAQEIDKKSSTFAQIDHGGRSTISRRGKEGTTYKQYIDRKVPFRPAISIACTWAKDSPIKVPRRIRKKVGGELVAMTIDVFLKQTTASLIFEAIDETLDWQSPLKAEPNYMNGKAWLGEPPTRPRRISEVFPFWPRPKGSLAPDLAIVEYRQQPFHVPNVFVAVEIKFPNDWVKKKQMEDYVDLMNRDAKKVALLRVPEDCTGYKPEGEGKTSKPSGSTGGKGRK</sequence>
<evidence type="ECO:0000259" key="5">
    <source>
        <dbReference type="Pfam" id="PF08774"/>
    </source>
</evidence>
<organism evidence="6 7">
    <name type="scientific">Cupriavidus basilensis</name>
    <dbReference type="NCBI Taxonomy" id="68895"/>
    <lineage>
        <taxon>Bacteria</taxon>
        <taxon>Pseudomonadati</taxon>
        <taxon>Pseudomonadota</taxon>
        <taxon>Betaproteobacteria</taxon>
        <taxon>Burkholderiales</taxon>
        <taxon>Burkholderiaceae</taxon>
        <taxon>Cupriavidus</taxon>
    </lineage>
</organism>
<keyword evidence="7" id="KW-1185">Reference proteome</keyword>
<evidence type="ECO:0000256" key="4">
    <source>
        <dbReference type="SAM" id="MobiDB-lite"/>
    </source>
</evidence>
<evidence type="ECO:0000256" key="2">
    <source>
        <dbReference type="ARBA" id="ARBA00022722"/>
    </source>
</evidence>
<dbReference type="RefSeq" id="WP_276266665.1">
    <property type="nucleotide sequence ID" value="NZ_JARJLM010000409.1"/>
</dbReference>
<dbReference type="InterPro" id="IPR014883">
    <property type="entry name" value="VRR_NUC"/>
</dbReference>
<dbReference type="Proteomes" id="UP001216674">
    <property type="component" value="Unassembled WGS sequence"/>
</dbReference>
<evidence type="ECO:0000256" key="3">
    <source>
        <dbReference type="ARBA" id="ARBA00022801"/>
    </source>
</evidence>
<dbReference type="Pfam" id="PF08774">
    <property type="entry name" value="VRR_NUC"/>
    <property type="match status" value="1"/>
</dbReference>
<reference evidence="6 7" key="1">
    <citation type="submission" date="2023-03" db="EMBL/GenBank/DDBJ databases">
        <title>Draft assemblies of triclosan tolerant bacteria isolated from returned activated sludge.</title>
        <authorList>
            <person name="Van Hamelsveld S."/>
        </authorList>
    </citation>
    <scope>NUCLEOTIDE SEQUENCE [LARGE SCALE GENOMIC DNA]</scope>
    <source>
        <strain evidence="6 7">GW210010_S58</strain>
    </source>
</reference>
<accession>A0ABT6ATZ3</accession>
<dbReference type="EMBL" id="JARJLM010000409">
    <property type="protein sequence ID" value="MDF3836065.1"/>
    <property type="molecule type" value="Genomic_DNA"/>
</dbReference>